<keyword evidence="2" id="KW-1185">Reference proteome</keyword>
<dbReference type="AlphaFoldDB" id="A0AAD5RXW3"/>
<proteinExistence type="predicted"/>
<protein>
    <submittedName>
        <fullName evidence="1">Uncharacterized protein</fullName>
    </submittedName>
</protein>
<accession>A0AAD5RXW3</accession>
<gene>
    <name evidence="1" type="ORF">MKZ38_001393</name>
</gene>
<evidence type="ECO:0000313" key="1">
    <source>
        <dbReference type="EMBL" id="KAJ2901773.1"/>
    </source>
</evidence>
<dbReference type="EMBL" id="JAKWBI020000138">
    <property type="protein sequence ID" value="KAJ2901773.1"/>
    <property type="molecule type" value="Genomic_DNA"/>
</dbReference>
<sequence>MDPNSGILAYSSCPLTSKPVVFARIVLTTIRGALHNHIKVSSTAHTPMPPSPKPKAHLNILPINLKLVRILTYRRISVCAYSLTNSSIAAEMSERLFAKKLFLEFLVFREVSENAAHRQGRGDHA</sequence>
<comment type="caution">
    <text evidence="1">The sequence shown here is derived from an EMBL/GenBank/DDBJ whole genome shotgun (WGS) entry which is preliminary data.</text>
</comment>
<dbReference type="Proteomes" id="UP001201980">
    <property type="component" value="Unassembled WGS sequence"/>
</dbReference>
<name>A0AAD5RXW3_9PEZI</name>
<reference evidence="1" key="1">
    <citation type="submission" date="2022-07" db="EMBL/GenBank/DDBJ databases">
        <title>Draft genome sequence of Zalerion maritima ATCC 34329, a (micro)plastics degrading marine fungus.</title>
        <authorList>
            <person name="Paco A."/>
            <person name="Goncalves M.F.M."/>
            <person name="Rocha-Santos T.A.P."/>
            <person name="Alves A."/>
        </authorList>
    </citation>
    <scope>NUCLEOTIDE SEQUENCE</scope>
    <source>
        <strain evidence="1">ATCC 34329</strain>
    </source>
</reference>
<organism evidence="1 2">
    <name type="scientific">Zalerion maritima</name>
    <dbReference type="NCBI Taxonomy" id="339359"/>
    <lineage>
        <taxon>Eukaryota</taxon>
        <taxon>Fungi</taxon>
        <taxon>Dikarya</taxon>
        <taxon>Ascomycota</taxon>
        <taxon>Pezizomycotina</taxon>
        <taxon>Sordariomycetes</taxon>
        <taxon>Lulworthiomycetidae</taxon>
        <taxon>Lulworthiales</taxon>
        <taxon>Lulworthiaceae</taxon>
        <taxon>Zalerion</taxon>
    </lineage>
</organism>
<evidence type="ECO:0000313" key="2">
    <source>
        <dbReference type="Proteomes" id="UP001201980"/>
    </source>
</evidence>